<dbReference type="Proteomes" id="UP000000849">
    <property type="component" value="Chromosome"/>
</dbReference>
<keyword evidence="5 7" id="KW-0326">Glycosidase</keyword>
<dbReference type="Pfam" id="PF02018">
    <property type="entry name" value="CBM_4_9"/>
    <property type="match status" value="4"/>
</dbReference>
<dbReference type="InterPro" id="IPR003305">
    <property type="entry name" value="CenC_carb-bd"/>
</dbReference>
<name>D5UIQ1_CELFN</name>
<dbReference type="SMART" id="SM00633">
    <property type="entry name" value="Glyco_10"/>
    <property type="match status" value="1"/>
</dbReference>
<evidence type="ECO:0000256" key="1">
    <source>
        <dbReference type="ARBA" id="ARBA00007495"/>
    </source>
</evidence>
<dbReference type="CAZy" id="CBM22">
    <property type="family name" value="Carbohydrate-Binding Module Family 22"/>
</dbReference>
<dbReference type="InterPro" id="IPR010502">
    <property type="entry name" value="Carb-bd_dom_fam9"/>
</dbReference>
<dbReference type="SUPFAM" id="SSF51445">
    <property type="entry name" value="(Trans)glycosidases"/>
    <property type="match status" value="1"/>
</dbReference>
<dbReference type="OrthoDB" id="9815836at2"/>
<dbReference type="eggNOG" id="COG3693">
    <property type="taxonomic scope" value="Bacteria"/>
</dbReference>
<evidence type="ECO:0000256" key="5">
    <source>
        <dbReference type="ARBA" id="ARBA00023295"/>
    </source>
</evidence>
<dbReference type="PANTHER" id="PTHR31490:SF90">
    <property type="entry name" value="ENDO-1,4-BETA-XYLANASE A"/>
    <property type="match status" value="1"/>
</dbReference>
<dbReference type="Pfam" id="PF01522">
    <property type="entry name" value="Polysacc_deac_1"/>
    <property type="match status" value="1"/>
</dbReference>
<dbReference type="InterPro" id="IPR001000">
    <property type="entry name" value="GH10_dom"/>
</dbReference>
<reference evidence="10 11" key="1">
    <citation type="journal article" date="2010" name="Stand. Genomic Sci.">
        <title>Complete genome sequence of Cellulomonas flavigena type strain (134).</title>
        <authorList>
            <person name="Abt B."/>
            <person name="Foster B."/>
            <person name="Lapidus A."/>
            <person name="Clum A."/>
            <person name="Sun H."/>
            <person name="Pukall R."/>
            <person name="Lucas S."/>
            <person name="Glavina Del Rio T."/>
            <person name="Nolan M."/>
            <person name="Tice H."/>
            <person name="Cheng J.F."/>
            <person name="Pitluck S."/>
            <person name="Liolios K."/>
            <person name="Ivanova N."/>
            <person name="Mavromatis K."/>
            <person name="Ovchinnikova G."/>
            <person name="Pati A."/>
            <person name="Goodwin L."/>
            <person name="Chen A."/>
            <person name="Palaniappan K."/>
            <person name="Land M."/>
            <person name="Hauser L."/>
            <person name="Chang Y.J."/>
            <person name="Jeffries C.D."/>
            <person name="Rohde M."/>
            <person name="Goker M."/>
            <person name="Woyke T."/>
            <person name="Bristow J."/>
            <person name="Eisen J.A."/>
            <person name="Markowitz V."/>
            <person name="Hugenholtz P."/>
            <person name="Kyrpides N.C."/>
            <person name="Klenk H.P."/>
        </authorList>
    </citation>
    <scope>NUCLEOTIDE SEQUENCE [LARGE SCALE GENOMIC DNA]</scope>
    <source>
        <strain evidence="11">ATCC 482 / DSM 20109 / BCRC 11376 / JCM 18109 / NBRC 3775 / NCIMB 8073 / NRS 134</strain>
    </source>
</reference>
<keyword evidence="4 7" id="KW-0119">Carbohydrate metabolism</keyword>
<dbReference type="Gene3D" id="2.60.120.260">
    <property type="entry name" value="Galactose-binding domain-like"/>
    <property type="match status" value="4"/>
</dbReference>
<dbReference type="InterPro" id="IPR017853">
    <property type="entry name" value="GH"/>
</dbReference>
<dbReference type="InterPro" id="IPR011330">
    <property type="entry name" value="Glyco_hydro/deAcase_b/a-brl"/>
</dbReference>
<dbReference type="InterPro" id="IPR002509">
    <property type="entry name" value="NODB_dom"/>
</dbReference>
<evidence type="ECO:0000259" key="8">
    <source>
        <dbReference type="PROSITE" id="PS51677"/>
    </source>
</evidence>
<evidence type="ECO:0000256" key="4">
    <source>
        <dbReference type="ARBA" id="ARBA00023277"/>
    </source>
</evidence>
<feature type="domain" description="NodB homology" evidence="8">
    <location>
        <begin position="559"/>
        <end position="743"/>
    </location>
</feature>
<evidence type="ECO:0000313" key="10">
    <source>
        <dbReference type="EMBL" id="ADG73550.1"/>
    </source>
</evidence>
<evidence type="ECO:0000256" key="2">
    <source>
        <dbReference type="ARBA" id="ARBA00022737"/>
    </source>
</evidence>
<dbReference type="SUPFAM" id="SSF49785">
    <property type="entry name" value="Galactose-binding domain-like"/>
    <property type="match status" value="4"/>
</dbReference>
<dbReference type="Gene3D" id="3.20.20.370">
    <property type="entry name" value="Glycoside hydrolase/deacetylase"/>
    <property type="match status" value="1"/>
</dbReference>
<dbReference type="PRINTS" id="PR00134">
    <property type="entry name" value="GLHYDRLASE10"/>
</dbReference>
<keyword evidence="10" id="KW-0858">Xylan degradation</keyword>
<dbReference type="eggNOG" id="COG0726">
    <property type="taxonomic scope" value="Bacteria"/>
</dbReference>
<dbReference type="SUPFAM" id="SSF49344">
    <property type="entry name" value="CBD9-like"/>
    <property type="match status" value="1"/>
</dbReference>
<organism evidence="10 11">
    <name type="scientific">Cellulomonas flavigena (strain ATCC 482 / DSM 20109 / BCRC 11376 / JCM 18109 / NBRC 3775 / NCIMB 8073 / NRS 134)</name>
    <dbReference type="NCBI Taxonomy" id="446466"/>
    <lineage>
        <taxon>Bacteria</taxon>
        <taxon>Bacillati</taxon>
        <taxon>Actinomycetota</taxon>
        <taxon>Actinomycetes</taxon>
        <taxon>Micrococcales</taxon>
        <taxon>Cellulomonadaceae</taxon>
        <taxon>Cellulomonas</taxon>
    </lineage>
</organism>
<gene>
    <name evidence="10" type="ordered locus">Cfla_0638</name>
</gene>
<keyword evidence="2" id="KW-0677">Repeat</keyword>
<dbReference type="KEGG" id="cfl:Cfla_0638"/>
<sequence length="1780" mass="188406">MQTRKRRRALENIGVGAAVLALVAAPMVGTTLSSASAVAPVVVVSAGFDDGTLGDLMPSGSEVLPVLGYVDEGAGKALSVTGREATWHTVQSGTGILAADVQYTFRARMKLLEPDANANGRFTLYDGSYTPVGATALSDTAWTVVEGTYTVPAGVDASTVKFAVEAGAWPVQGPPAVPATFPDFLLDDVEVTRAPAAAPAVTTVVSAGFDDGTLGDLMPSGSEVLPVLGYVDEGAGKALSVTGREATWHTVQSGTGILAADVQYTFRARMKLLEPDANANGRFTLYDGSYTPVGATALSDTAWTVVEGTYTVPAGVDASTVKFAVEAGAWPVQGPPAVPATFPDFLLDDVEVTRAAGGSGPVDPPADVTVLSSDFATGFSPWVPRVEPGVKLTHDPSAGRTAAGAMLVSGRTANWHGVQTPINALFAEGGEYDISAWVKLAPGSVDTTMKITVAETPTAYHGITPDGVVVTDDAWVELSGTYTRAPGVTGGDLYIEAAATGPEGAPVHADFLVDDVTIVGPPVAGDGWVPDLDGFVPGGAVNPTTTPVVTARPVEGAANRAALTFDDGPSGADTPALLDFLAENDIPATFCVIGSQITAEGGAALLRRIVDEGHTLCSHSTGWADMSGYTKAQVETDLKANLRIIRDALGDPNAPVPYFRAPNGEWGQTASVAVALGMQPLAVSNTINDWATQDEVELTDNLRAAMQPGRIVLVHDGGGDRAASVAATRTVVTERLADGWTFTLPQGGADAAGVSLAFDFEDGTLQGWAPRATEDGAATVASVEGGHDSARAAQVSDRVHQGQGMQYDVTGLLAAGTTYEFEAWIRFAGTPGDMTLSARTVSGDTTNYGNLVSITGVTEEWTRVAGKFSLPAYDTAAEIYFETAWDSGNPGNTSTFLVDDVTIRTPAPVAIQDLEPLKDTVPFPMGIAIDSRETQGDPGRLTQRHFNQYSAENHMKPEAWYDAERNFRLHPEAKAVMDTAAATGTRVYGHVLVWHSQTPEWFFQDEAGEPLAADDAGRAVLRERLRTHVFDVARSLSDEYGLFGSDTNPLVAWDVVNEVVSDGAENPDGLRRSEWFRILGEDFIDLSFQYADEAFNEEYAAPGTDRPVTLFINDYNTEQSGKQDRYVALVERLLARDVPIDGVGHQFHVSLSLPVSALEAAIERFEALPVLQAVTELDVATGTPVTDARLIDQGYFYRDAFDIFRDHADSLFSVTVWGLNDGRSWVNDNGAPLLFDDDLQAKPAYYGAAGQDLPEPIRTATVFGGEVALDEDATSAVEWQQLRLHDIGEAGAFQLRWTPDTLTVLADVDGGGDTLEVQVGDTTWTYQRGGGGDAQGVDADRTGGWRAVVHVPLDGATVGSTLAFDVRVVDGYDVTGWAGEGATGTLTLVEELSYLETGEATTAPVVDGEVDRAWAGVEPVTTAKQVSGTGTAVAEVRTLWAEDTLYVLAEVADADVDVTGSDPWIQDSVEVYVDAGNHKNGSYRPQDMQIRISAENVVSFGTGDEAAQRARVQTATARTDGGYVVELAVDLLDEGGIDTFHGVDFQVNDASNGSRLGITNWADPTGAGYQSTSRWGVTRLVSSEPEPGPATGKPAAPVLSHDNWDGDGQFTVTSTLWWGQNAHTLTLLENGTPIATQRVVDATPGAQRASFEVAGRQNGSYSYEVVATNQHGSTTTRALVVRVVAANPGLPVVVHDNWDGDGSYTVSMHMWWGTNADTYRLYENGVLVDEQTLTPNGRNAQHAGTRFEKRPKGTYRYTVELSNAAGTTTSLVAVPVVVWR</sequence>
<dbReference type="InterPro" id="IPR014756">
    <property type="entry name" value="Ig_E-set"/>
</dbReference>
<dbReference type="InterPro" id="IPR008979">
    <property type="entry name" value="Galactose-bd-like_sf"/>
</dbReference>
<dbReference type="GO" id="GO:0030246">
    <property type="term" value="F:carbohydrate binding"/>
    <property type="evidence" value="ECO:0007669"/>
    <property type="project" value="InterPro"/>
</dbReference>
<evidence type="ECO:0000259" key="9">
    <source>
        <dbReference type="PROSITE" id="PS51760"/>
    </source>
</evidence>
<evidence type="ECO:0000313" key="11">
    <source>
        <dbReference type="Proteomes" id="UP000000849"/>
    </source>
</evidence>
<dbReference type="CAZy" id="GH10">
    <property type="family name" value="Glycoside Hydrolase Family 10"/>
</dbReference>
<dbReference type="PANTHER" id="PTHR31490">
    <property type="entry name" value="GLYCOSYL HYDROLASE"/>
    <property type="match status" value="1"/>
</dbReference>
<dbReference type="Gene3D" id="3.20.20.80">
    <property type="entry name" value="Glycosidases"/>
    <property type="match status" value="1"/>
</dbReference>
<proteinExistence type="inferred from homology"/>
<dbReference type="PROSITE" id="PS51677">
    <property type="entry name" value="NODB"/>
    <property type="match status" value="1"/>
</dbReference>
<dbReference type="InterPro" id="IPR044846">
    <property type="entry name" value="GH10"/>
</dbReference>
<dbReference type="EC" id="3.2.1.8" evidence="7"/>
<dbReference type="STRING" id="446466.Cfla_0638"/>
<dbReference type="InterPro" id="IPR006311">
    <property type="entry name" value="TAT_signal"/>
</dbReference>
<dbReference type="GO" id="GO:0031176">
    <property type="term" value="F:endo-1,4-beta-xylanase activity"/>
    <property type="evidence" value="ECO:0007669"/>
    <property type="project" value="UniProtKB-EC"/>
</dbReference>
<dbReference type="CDD" id="cd10917">
    <property type="entry name" value="CE4_NodB_like_6s_7s"/>
    <property type="match status" value="1"/>
</dbReference>
<dbReference type="Pfam" id="PF06452">
    <property type="entry name" value="CBM9_1"/>
    <property type="match status" value="1"/>
</dbReference>
<evidence type="ECO:0000256" key="3">
    <source>
        <dbReference type="ARBA" id="ARBA00022801"/>
    </source>
</evidence>
<dbReference type="HOGENOM" id="CLU_001408_0_0_11"/>
<dbReference type="GO" id="GO:0045493">
    <property type="term" value="P:xylan catabolic process"/>
    <property type="evidence" value="ECO:0007669"/>
    <property type="project" value="UniProtKB-KW"/>
</dbReference>
<dbReference type="GO" id="GO:0016810">
    <property type="term" value="F:hydrolase activity, acting on carbon-nitrogen (but not peptide) bonds"/>
    <property type="evidence" value="ECO:0007669"/>
    <property type="project" value="InterPro"/>
</dbReference>
<dbReference type="SUPFAM" id="SSF81296">
    <property type="entry name" value="E set domains"/>
    <property type="match status" value="2"/>
</dbReference>
<dbReference type="PROSITE" id="PS51318">
    <property type="entry name" value="TAT"/>
    <property type="match status" value="1"/>
</dbReference>
<dbReference type="Pfam" id="PF00331">
    <property type="entry name" value="Glyco_hydro_10"/>
    <property type="match status" value="1"/>
</dbReference>
<dbReference type="InterPro" id="IPR013783">
    <property type="entry name" value="Ig-like_fold"/>
</dbReference>
<dbReference type="Gene3D" id="2.60.40.10">
    <property type="entry name" value="Immunoglobulins"/>
    <property type="match status" value="2"/>
</dbReference>
<keyword evidence="11" id="KW-1185">Reference proteome</keyword>
<protein>
    <recommendedName>
        <fullName evidence="7">Beta-xylanase</fullName>
        <ecNumber evidence="7">3.2.1.8</ecNumber>
    </recommendedName>
</protein>
<comment type="similarity">
    <text evidence="1 7">Belongs to the glycosyl hydrolase 10 (cellulase F) family.</text>
</comment>
<accession>D5UIQ1</accession>
<evidence type="ECO:0000256" key="6">
    <source>
        <dbReference type="ARBA" id="ARBA00023326"/>
    </source>
</evidence>
<dbReference type="eggNOG" id="COG2755">
    <property type="taxonomic scope" value="Bacteria"/>
</dbReference>
<evidence type="ECO:0000256" key="7">
    <source>
        <dbReference type="RuleBase" id="RU361174"/>
    </source>
</evidence>
<keyword evidence="6 7" id="KW-0624">Polysaccharide degradation</keyword>
<feature type="domain" description="GH10" evidence="9">
    <location>
        <begin position="911"/>
        <end position="1251"/>
    </location>
</feature>
<dbReference type="CDD" id="cd00005">
    <property type="entry name" value="CBM9_like_1"/>
    <property type="match status" value="1"/>
</dbReference>
<dbReference type="Gene3D" id="2.60.40.1190">
    <property type="match status" value="1"/>
</dbReference>
<dbReference type="CAZy" id="CBM9">
    <property type="family name" value="Carbohydrate-Binding Module Family 9"/>
</dbReference>
<comment type="catalytic activity">
    <reaction evidence="7">
        <text>Endohydrolysis of (1-&gt;4)-beta-D-xylosidic linkages in xylans.</text>
        <dbReference type="EC" id="3.2.1.8"/>
    </reaction>
</comment>
<dbReference type="SUPFAM" id="SSF88713">
    <property type="entry name" value="Glycoside hydrolase/deacetylase"/>
    <property type="match status" value="1"/>
</dbReference>
<dbReference type="PROSITE" id="PS51760">
    <property type="entry name" value="GH10_2"/>
    <property type="match status" value="1"/>
</dbReference>
<keyword evidence="3 7" id="KW-0378">Hydrolase</keyword>
<dbReference type="EMBL" id="CP001964">
    <property type="protein sequence ID" value="ADG73550.1"/>
    <property type="molecule type" value="Genomic_DNA"/>
</dbReference>